<name>A0AAV7LJS2_PLEWA</name>
<protein>
    <submittedName>
        <fullName evidence="2">Uncharacterized protein</fullName>
    </submittedName>
</protein>
<evidence type="ECO:0000256" key="1">
    <source>
        <dbReference type="SAM" id="SignalP"/>
    </source>
</evidence>
<dbReference type="AlphaFoldDB" id="A0AAV7LJS2"/>
<dbReference type="EMBL" id="JANPWB010000015">
    <property type="protein sequence ID" value="KAJ1090617.1"/>
    <property type="molecule type" value="Genomic_DNA"/>
</dbReference>
<dbReference type="Proteomes" id="UP001066276">
    <property type="component" value="Chromosome 11"/>
</dbReference>
<comment type="caution">
    <text evidence="2">The sequence shown here is derived from an EMBL/GenBank/DDBJ whole genome shotgun (WGS) entry which is preliminary data.</text>
</comment>
<keyword evidence="3" id="KW-1185">Reference proteome</keyword>
<accession>A0AAV7LJS2</accession>
<gene>
    <name evidence="2" type="ORF">NDU88_003747</name>
</gene>
<reference evidence="2" key="1">
    <citation type="journal article" date="2022" name="bioRxiv">
        <title>Sequencing and chromosome-scale assembly of the giantPleurodeles waltlgenome.</title>
        <authorList>
            <person name="Brown T."/>
            <person name="Elewa A."/>
            <person name="Iarovenko S."/>
            <person name="Subramanian E."/>
            <person name="Araus A.J."/>
            <person name="Petzold A."/>
            <person name="Susuki M."/>
            <person name="Suzuki K.-i.T."/>
            <person name="Hayashi T."/>
            <person name="Toyoda A."/>
            <person name="Oliveira C."/>
            <person name="Osipova E."/>
            <person name="Leigh N.D."/>
            <person name="Simon A."/>
            <person name="Yun M.H."/>
        </authorList>
    </citation>
    <scope>NUCLEOTIDE SEQUENCE</scope>
    <source>
        <strain evidence="2">20211129_DDA</strain>
        <tissue evidence="2">Liver</tissue>
    </source>
</reference>
<organism evidence="2 3">
    <name type="scientific">Pleurodeles waltl</name>
    <name type="common">Iberian ribbed newt</name>
    <dbReference type="NCBI Taxonomy" id="8319"/>
    <lineage>
        <taxon>Eukaryota</taxon>
        <taxon>Metazoa</taxon>
        <taxon>Chordata</taxon>
        <taxon>Craniata</taxon>
        <taxon>Vertebrata</taxon>
        <taxon>Euteleostomi</taxon>
        <taxon>Amphibia</taxon>
        <taxon>Batrachia</taxon>
        <taxon>Caudata</taxon>
        <taxon>Salamandroidea</taxon>
        <taxon>Salamandridae</taxon>
        <taxon>Pleurodelinae</taxon>
        <taxon>Pleurodeles</taxon>
    </lineage>
</organism>
<evidence type="ECO:0000313" key="3">
    <source>
        <dbReference type="Proteomes" id="UP001066276"/>
    </source>
</evidence>
<proteinExistence type="predicted"/>
<keyword evidence="1" id="KW-0732">Signal</keyword>
<sequence length="73" mass="8018">MIGVAFLSDHTPLMLLLALPPHAPAAKCWCLNTRLLIYKDILAEIEDTIKHYLDANDTPEGGSTWMLLGTLVA</sequence>
<feature type="chain" id="PRO_5043361498" evidence="1">
    <location>
        <begin position="26"/>
        <end position="73"/>
    </location>
</feature>
<evidence type="ECO:0000313" key="2">
    <source>
        <dbReference type="EMBL" id="KAJ1090617.1"/>
    </source>
</evidence>
<feature type="signal peptide" evidence="1">
    <location>
        <begin position="1"/>
        <end position="25"/>
    </location>
</feature>